<dbReference type="GO" id="GO:0046854">
    <property type="term" value="P:phosphatidylinositol phosphate biosynthetic process"/>
    <property type="evidence" value="ECO:0007669"/>
    <property type="project" value="InterPro"/>
</dbReference>
<dbReference type="PROSITE" id="PS00915">
    <property type="entry name" value="PI3_4_KINASE_1"/>
    <property type="match status" value="1"/>
</dbReference>
<keyword evidence="4" id="KW-0808">Transferase</keyword>
<dbReference type="CDD" id="cd05167">
    <property type="entry name" value="PI4Kc_III_alpha"/>
    <property type="match status" value="1"/>
</dbReference>
<evidence type="ECO:0000259" key="10">
    <source>
        <dbReference type="PROSITE" id="PS51545"/>
    </source>
</evidence>
<dbReference type="Pfam" id="PF19274">
    <property type="entry name" value="PI4K_N"/>
    <property type="match status" value="3"/>
</dbReference>
<evidence type="ECO:0000256" key="5">
    <source>
        <dbReference type="ARBA" id="ARBA00022741"/>
    </source>
</evidence>
<evidence type="ECO:0000259" key="9">
    <source>
        <dbReference type="PROSITE" id="PS50290"/>
    </source>
</evidence>
<comment type="similarity">
    <text evidence="2">Belongs to the PI3/PI4-kinase family. Type III PI4K subfamily.</text>
</comment>
<dbReference type="SMART" id="SM00146">
    <property type="entry name" value="PI3Kc"/>
    <property type="match status" value="1"/>
</dbReference>
<dbReference type="SUPFAM" id="SSF48371">
    <property type="entry name" value="ARM repeat"/>
    <property type="match status" value="1"/>
</dbReference>
<dbReference type="InterPro" id="IPR001263">
    <property type="entry name" value="PI3K_accessory_dom"/>
</dbReference>
<protein>
    <recommendedName>
        <fullName evidence="3">1-phosphatidylinositol 4-kinase</fullName>
        <ecNumber evidence="3">2.7.1.67</ecNumber>
    </recommendedName>
</protein>
<dbReference type="Gene3D" id="1.25.40.70">
    <property type="entry name" value="Phosphatidylinositol 3-kinase, accessory domain (PIK)"/>
    <property type="match status" value="1"/>
</dbReference>
<dbReference type="GO" id="GO:0048015">
    <property type="term" value="P:phosphatidylinositol-mediated signaling"/>
    <property type="evidence" value="ECO:0007669"/>
    <property type="project" value="TreeGrafter"/>
</dbReference>
<dbReference type="InterPro" id="IPR045495">
    <property type="entry name" value="PI4K_N"/>
</dbReference>
<gene>
    <name evidence="11" type="ORF">BpHYR1_046650</name>
</gene>
<dbReference type="PANTHER" id="PTHR10048:SF15">
    <property type="entry name" value="PHOSPHATIDYLINOSITOL 4-KINASE ALPHA"/>
    <property type="match status" value="1"/>
</dbReference>
<dbReference type="OrthoDB" id="10264149at2759"/>
<comment type="catalytic activity">
    <reaction evidence="1">
        <text>a 1,2-diacyl-sn-glycero-3-phospho-(1D-myo-inositol) + ATP = a 1,2-diacyl-sn-glycero-3-phospho-(1D-myo-inositol 4-phosphate) + ADP + H(+)</text>
        <dbReference type="Rhea" id="RHEA:19877"/>
        <dbReference type="ChEBI" id="CHEBI:15378"/>
        <dbReference type="ChEBI" id="CHEBI:30616"/>
        <dbReference type="ChEBI" id="CHEBI:57880"/>
        <dbReference type="ChEBI" id="CHEBI:58178"/>
        <dbReference type="ChEBI" id="CHEBI:456216"/>
        <dbReference type="EC" id="2.7.1.67"/>
    </reaction>
</comment>
<feature type="domain" description="PIK helical" evidence="10">
    <location>
        <begin position="1553"/>
        <end position="1734"/>
    </location>
</feature>
<evidence type="ECO:0000313" key="11">
    <source>
        <dbReference type="EMBL" id="RNA27516.1"/>
    </source>
</evidence>
<keyword evidence="12" id="KW-1185">Reference proteome</keyword>
<feature type="region of interest" description="Disordered" evidence="8">
    <location>
        <begin position="284"/>
        <end position="311"/>
    </location>
</feature>
<dbReference type="PROSITE" id="PS51545">
    <property type="entry name" value="PIK_HELICAL"/>
    <property type="match status" value="1"/>
</dbReference>
<dbReference type="InterPro" id="IPR042236">
    <property type="entry name" value="PI3K_accessory_sf"/>
</dbReference>
<feature type="compositionally biased region" description="Polar residues" evidence="8">
    <location>
        <begin position="299"/>
        <end position="311"/>
    </location>
</feature>
<feature type="domain" description="PI3K/PI4K catalytic" evidence="9">
    <location>
        <begin position="1822"/>
        <end position="2092"/>
    </location>
</feature>
<keyword evidence="7" id="KW-0067">ATP-binding</keyword>
<dbReference type="InterPro" id="IPR000403">
    <property type="entry name" value="PI3/4_kinase_cat_dom"/>
</dbReference>
<feature type="region of interest" description="Disordered" evidence="8">
    <location>
        <begin position="1378"/>
        <end position="1399"/>
    </location>
</feature>
<dbReference type="InterPro" id="IPR011009">
    <property type="entry name" value="Kinase-like_dom_sf"/>
</dbReference>
<accession>A0A3M7RVH3</accession>
<name>A0A3M7RVH3_BRAPC</name>
<dbReference type="InterPro" id="IPR016024">
    <property type="entry name" value="ARM-type_fold"/>
</dbReference>
<dbReference type="Pfam" id="PF00454">
    <property type="entry name" value="PI3_PI4_kinase"/>
    <property type="match status" value="1"/>
</dbReference>
<dbReference type="GO" id="GO:0005524">
    <property type="term" value="F:ATP binding"/>
    <property type="evidence" value="ECO:0007669"/>
    <property type="project" value="UniProtKB-KW"/>
</dbReference>
<dbReference type="Gene3D" id="1.10.1070.11">
    <property type="entry name" value="Phosphatidylinositol 3-/4-kinase, catalytic domain"/>
    <property type="match status" value="1"/>
</dbReference>
<dbReference type="GO" id="GO:0005737">
    <property type="term" value="C:cytoplasm"/>
    <property type="evidence" value="ECO:0007669"/>
    <property type="project" value="TreeGrafter"/>
</dbReference>
<evidence type="ECO:0000313" key="12">
    <source>
        <dbReference type="Proteomes" id="UP000276133"/>
    </source>
</evidence>
<evidence type="ECO:0000256" key="7">
    <source>
        <dbReference type="ARBA" id="ARBA00022840"/>
    </source>
</evidence>
<evidence type="ECO:0000256" key="8">
    <source>
        <dbReference type="SAM" id="MobiDB-lite"/>
    </source>
</evidence>
<dbReference type="InterPro" id="IPR036940">
    <property type="entry name" value="PI3/4_kinase_cat_sf"/>
</dbReference>
<dbReference type="FunFam" id="1.10.1070.11:FF:000005">
    <property type="entry name" value="Phosphatidylinositol 4-kinase, catalytic, alpha"/>
    <property type="match status" value="1"/>
</dbReference>
<dbReference type="STRING" id="10195.A0A3M7RVH3"/>
<dbReference type="SMART" id="SM00145">
    <property type="entry name" value="PI3Ka"/>
    <property type="match status" value="1"/>
</dbReference>
<dbReference type="PANTHER" id="PTHR10048">
    <property type="entry name" value="PHOSPHATIDYLINOSITOL KINASE"/>
    <property type="match status" value="1"/>
</dbReference>
<comment type="caution">
    <text evidence="11">The sequence shown here is derived from an EMBL/GenBank/DDBJ whole genome shotgun (WGS) entry which is preliminary data.</text>
</comment>
<dbReference type="PROSITE" id="PS00916">
    <property type="entry name" value="PI3_4_KINASE_2"/>
    <property type="match status" value="1"/>
</dbReference>
<dbReference type="GO" id="GO:0004430">
    <property type="term" value="F:1-phosphatidylinositol 4-kinase activity"/>
    <property type="evidence" value="ECO:0007669"/>
    <property type="project" value="UniProtKB-EC"/>
</dbReference>
<dbReference type="Gene3D" id="3.30.1010.10">
    <property type="entry name" value="Phosphatidylinositol 3-kinase Catalytic Subunit, Chain A, domain 4"/>
    <property type="match status" value="1"/>
</dbReference>
<dbReference type="EMBL" id="REGN01002531">
    <property type="protein sequence ID" value="RNA27516.1"/>
    <property type="molecule type" value="Genomic_DNA"/>
</dbReference>
<reference evidence="11 12" key="1">
    <citation type="journal article" date="2018" name="Sci. Rep.">
        <title>Genomic signatures of local adaptation to the degree of environmental predictability in rotifers.</title>
        <authorList>
            <person name="Franch-Gras L."/>
            <person name="Hahn C."/>
            <person name="Garcia-Roger E.M."/>
            <person name="Carmona M.J."/>
            <person name="Serra M."/>
            <person name="Gomez A."/>
        </authorList>
    </citation>
    <scope>NUCLEOTIDE SEQUENCE [LARGE SCALE GENOMIC DNA]</scope>
    <source>
        <strain evidence="11">HYR1</strain>
    </source>
</reference>
<dbReference type="SUPFAM" id="SSF56112">
    <property type="entry name" value="Protein kinase-like (PK-like)"/>
    <property type="match status" value="1"/>
</dbReference>
<dbReference type="InterPro" id="IPR018936">
    <property type="entry name" value="PI3/4_kinase_CS"/>
</dbReference>
<dbReference type="EC" id="2.7.1.67" evidence="3"/>
<evidence type="ECO:0000256" key="6">
    <source>
        <dbReference type="ARBA" id="ARBA00022777"/>
    </source>
</evidence>
<dbReference type="PROSITE" id="PS50290">
    <property type="entry name" value="PI3_4_KINASE_3"/>
    <property type="match status" value="1"/>
</dbReference>
<keyword evidence="5" id="KW-0547">Nucleotide-binding</keyword>
<evidence type="ECO:0000256" key="2">
    <source>
        <dbReference type="ARBA" id="ARBA00006209"/>
    </source>
</evidence>
<keyword evidence="6 11" id="KW-0418">Kinase</keyword>
<sequence>MSELIKSLSNAGSFNINNIDFVKTITSNSIVVNVDANKACHVIVPILFGMLRSFGRVSGIDDTSILTLIFHDYHLKKYINDKRAKLKSSNTSDSISSSATSSSTNSQFQIQLEKNFQSTVLNLADYLNPILGDAELNANQVIKTMNHSAPISSSFALNSNLEQYFKHTIGSSFYNGLGIYTLVLSSSEIKELCQIMKKLFTKNVINQMNKYLVDFLNLRENEVNHHLHYAYRSYSEALSLVSIALLRDLLMVQPTKVTGSISRDVKDLIEEFFRLELIVMSHSDKSPNPKTGSEPLVNDHTTNSLPSPTTFLKDNAKRFRTKMSIKQNLLPSLNNQAFSINSLPFSPSKPSPSQWTSIRNNIVILANASAIELYFLLVEDDNDAEKLCIKCSEKFLLSLTLSETIIQAPLIASCIQVLARLALKFPRLAHISVKHLADFLLDPSPILYKQYKHIADKLISKKEMKKKSPNGNLEMNSRSLSRNNTFPYKASSVSFSKSTRIFEYLRDLTIECLCLSLNSGYASNRDNIRAICTRLSSRLFTVDSLVKQSTLVSHNGILALSRIAINLKHINGTQEGVVQIFNQKIFSPPSTLDKLILEQLGNILVEASPEVSQDILKVLITIAKSSSILVYRQSDTDSSNSNDYSKNKYKFVNETIIDVLNLVASKVQGEAEMNELLVRFLELFCQIGIKNKEICEKLTKNTQKTTSSAGNLGVLIPVINTILKRLPSDTVNNSDLRLLKLFRDFWYFCVVFNFTDDIQWPWAKIVASIATKSPVLVSREHLKSELKFNYVFNDEQASPVEFAELKNSISAWLDPQDSVNSLKNLTYAQCSYLQSVYKLETFRVKQSADSNSYQNIYQYLEDTTIQKDKANIWYFISFIARKSFSYYLDIVDTLPRTSKRDQDLESMVQFLLVKFNHINKKIRALADFSLTKLMEKFSHLFWNEKTLRCIMDITELLASSLNMDTNQVAPEFDVPNTRFKLKVFDTLEGRESTVNDFTQRSISILQQALEFAPFTTKSHIQNYMLQLQLNGNDIYNHSGISMVLECVMKYSKLRPDASALDSASSIRRPDCVKKDFPNFVGQMNEKYNYIGIVQGMCRSLSNDEIVHSLRNDLKTQSSSCSEKKLKESLLKSTAFLILIKLNNSNVNNYNFERQILNEISLSCCSIFTKQIIQVAIDCWSWLISSRPDIEQLVVEEMLNAWQMTADKRLGMFHKFVKEPNPLAKEENDILKPEPPAGLDAHRVWMKYFQERFDISKYKSDFELELFLNLMHKTLSFSCEDLSDSALNRHIGCVGLRFRYLGIAISISQLSTLSNSISKWTLRERIYFTALDYFAQPIGVPCQANNDLREDIKSILEFWNKIVAEKKYLKEENFLTNGSNAAASNSRTETPDTMSLSGVEPLNSNPLIGTSVTYNSVSGIVPQSESLNSTSPIGPYLEPTLTTLPRAESFFSNKNTLTANKRNATGTSLALANSTASKYNLTQIETNLQLQSQQLHMKLLKDFTKKRALMLYLLSHEIDHLYSFHNPFNLQNLSFDRIETATAHLKVALNEKQWVDNVRITWSVSPTLSIFLPNRFPFEYNIKEVQRLVKSQSEQVVHIPSACLFLASEQNIMNDSIELNNLLVWSKCPAIITLSLFGKGSRGQSLANSITSQFACKNLMTSKPETLLNYIPQLVQALRYDDFGYVREVIFWLANHSQLLAHQLIWNLTTNVFKDQDAKVRDFQIGDLLESLIEDIKNSLSGNEKEFFNREFGFFHEITDVSAKIKDKPLGDERKKACKIALSQVKLVSDCYLPSNPEAVVVKILDGTPMQSAAKAPYLARFVVQKISLSDLEEMGKTGKRIEPNISLQFKSACIFKVGDDVRQDMLALQVMQLMKNVFEKEGLELYLYPYRVVATKPGCGVIECVPNSSSRDQIGRQTATDLYEYFIDKYGGPETSEFQRARRNFIMSMAGYSLFVFLIQIKDRHNGNLMLDTDGHIIHIDFGFMIESSPGGNMGFEPDMKITNEMGLIMGRDINSPPFQWFTELVIKGYLAIRPYREQICTLVSLLIDTGLPCFRGKPVESLRARFLPNVTEREAATYIQSIVNKCYNNWRTNTYDNIQSFQNNIYH</sequence>
<dbReference type="GO" id="GO:0005886">
    <property type="term" value="C:plasma membrane"/>
    <property type="evidence" value="ECO:0007669"/>
    <property type="project" value="TreeGrafter"/>
</dbReference>
<organism evidence="11 12">
    <name type="scientific">Brachionus plicatilis</name>
    <name type="common">Marine rotifer</name>
    <name type="synonym">Brachionus muelleri</name>
    <dbReference type="NCBI Taxonomy" id="10195"/>
    <lineage>
        <taxon>Eukaryota</taxon>
        <taxon>Metazoa</taxon>
        <taxon>Spiralia</taxon>
        <taxon>Gnathifera</taxon>
        <taxon>Rotifera</taxon>
        <taxon>Eurotatoria</taxon>
        <taxon>Monogononta</taxon>
        <taxon>Pseudotrocha</taxon>
        <taxon>Ploima</taxon>
        <taxon>Brachionidae</taxon>
        <taxon>Brachionus</taxon>
    </lineage>
</organism>
<dbReference type="Proteomes" id="UP000276133">
    <property type="component" value="Unassembled WGS sequence"/>
</dbReference>
<dbReference type="FunFam" id="3.30.1010.10:FF:000014">
    <property type="entry name" value="Phosphatidylinositol 4-kinase STT4"/>
    <property type="match status" value="1"/>
</dbReference>
<evidence type="ECO:0000256" key="3">
    <source>
        <dbReference type="ARBA" id="ARBA00012169"/>
    </source>
</evidence>
<evidence type="ECO:0000256" key="1">
    <source>
        <dbReference type="ARBA" id="ARBA00001686"/>
    </source>
</evidence>
<dbReference type="Pfam" id="PF00613">
    <property type="entry name" value="PI3Ka"/>
    <property type="match status" value="1"/>
</dbReference>
<dbReference type="InterPro" id="IPR015433">
    <property type="entry name" value="PI3/4_kinase"/>
</dbReference>
<evidence type="ECO:0000256" key="4">
    <source>
        <dbReference type="ARBA" id="ARBA00022679"/>
    </source>
</evidence>
<proteinExistence type="inferred from homology"/>